<dbReference type="OrthoDB" id="97597at2157"/>
<dbReference type="STRING" id="195522.BD01_2238"/>
<dbReference type="eggNOG" id="arCOG07128">
    <property type="taxonomic scope" value="Archaea"/>
</dbReference>
<evidence type="ECO:0000313" key="1">
    <source>
        <dbReference type="EMBL" id="AHL23826.1"/>
    </source>
</evidence>
<name>W8P4T5_9EURY</name>
<gene>
    <name evidence="1" type="ORF">BD01_2238</name>
</gene>
<dbReference type="HOGENOM" id="CLU_770789_0_0_2"/>
<evidence type="ECO:0000313" key="2">
    <source>
        <dbReference type="Proteomes" id="UP000019434"/>
    </source>
</evidence>
<dbReference type="AlphaFoldDB" id="W8P4T5"/>
<proteinExistence type="predicted"/>
<keyword evidence="2" id="KW-1185">Reference proteome</keyword>
<dbReference type="Proteomes" id="UP000019434">
    <property type="component" value="Chromosome"/>
</dbReference>
<protein>
    <submittedName>
        <fullName evidence="1">Uncharacterized protein</fullName>
    </submittedName>
</protein>
<dbReference type="RefSeq" id="WP_042692965.1">
    <property type="nucleotide sequence ID" value="NZ_CP007264.1"/>
</dbReference>
<reference evidence="1 2" key="1">
    <citation type="submission" date="2014-02" db="EMBL/GenBank/DDBJ databases">
        <title>Genome Sequence of an Hyperthermophilic Archaeon, Thermococcus nautili 30-1, producing viral vesicles.</title>
        <authorList>
            <person name="Oberto J."/>
            <person name="Gaudin M."/>
            <person name="Cossu M."/>
            <person name="Gorlas A."/>
            <person name="Slesarev A."/>
            <person name="Marguet E."/>
            <person name="Forterre P."/>
        </authorList>
    </citation>
    <scope>NUCLEOTIDE SEQUENCE [LARGE SCALE GENOMIC DNA]</scope>
    <source>
        <strain evidence="1 2">30-1</strain>
    </source>
</reference>
<dbReference type="GeneID" id="24957752"/>
<dbReference type="EMBL" id="CP007264">
    <property type="protein sequence ID" value="AHL23826.1"/>
    <property type="molecule type" value="Genomic_DNA"/>
</dbReference>
<organism evidence="1 2">
    <name type="scientific">Thermococcus nautili</name>
    <dbReference type="NCBI Taxonomy" id="195522"/>
    <lineage>
        <taxon>Archaea</taxon>
        <taxon>Methanobacteriati</taxon>
        <taxon>Methanobacteriota</taxon>
        <taxon>Thermococci</taxon>
        <taxon>Thermococcales</taxon>
        <taxon>Thermococcaceae</taxon>
        <taxon>Thermococcus</taxon>
    </lineage>
</organism>
<accession>W8P4T5</accession>
<sequence>MKEKFFLVFLILAVFFSNVVVGANYVFPWVKPGVYFTYSAITNTTVNWTAPHAPSVLVIIYNVSGEPVGIYYRGNVTMAFLILDVSSDMATIKLTVSGDGVVVRTLGNVTPIWNEKDIVNVDTFGNQSLIYLKRLELESMYLINLTTGYVYDLRGNRYGRTLLWYNPYLKLGDYLFTSPGGLNVTVSKIETLNETFLTFYRPFRPPTIIIMTSPFNVKMGNALQVGGKVMAFYDPSTGFLLSFLGVGWADFQACGFLTFMGSTKAFPEGDGLKLGGLLLSDTNAEAVGNKVPYETSTSPLLYVYLLSVAGAIMVSTRR</sequence>
<dbReference type="KEGG" id="tnu:BD01_2238"/>